<keyword evidence="2" id="KW-1133">Transmembrane helix</keyword>
<keyword evidence="3" id="KW-0732">Signal</keyword>
<dbReference type="Proteomes" id="UP000696294">
    <property type="component" value="Unassembled WGS sequence"/>
</dbReference>
<name>A0ABX1B576_9ACTN</name>
<evidence type="ECO:0000313" key="5">
    <source>
        <dbReference type="Proteomes" id="UP000696294"/>
    </source>
</evidence>
<evidence type="ECO:0000256" key="2">
    <source>
        <dbReference type="SAM" id="Phobius"/>
    </source>
</evidence>
<feature type="transmembrane region" description="Helical" evidence="2">
    <location>
        <begin position="144"/>
        <end position="162"/>
    </location>
</feature>
<dbReference type="InterPro" id="IPR045782">
    <property type="entry name" value="TrbL_3"/>
</dbReference>
<feature type="compositionally biased region" description="Basic and acidic residues" evidence="1">
    <location>
        <begin position="553"/>
        <end position="562"/>
    </location>
</feature>
<dbReference type="EMBL" id="JAATEP010000012">
    <property type="protein sequence ID" value="NJP91602.1"/>
    <property type="molecule type" value="Genomic_DNA"/>
</dbReference>
<dbReference type="Pfam" id="PF19590">
    <property type="entry name" value="TrbL_3"/>
    <property type="match status" value="1"/>
</dbReference>
<proteinExistence type="predicted"/>
<feature type="transmembrane region" description="Helical" evidence="2">
    <location>
        <begin position="284"/>
        <end position="307"/>
    </location>
</feature>
<feature type="transmembrane region" description="Helical" evidence="2">
    <location>
        <begin position="254"/>
        <end position="277"/>
    </location>
</feature>
<feature type="compositionally biased region" description="Polar residues" evidence="1">
    <location>
        <begin position="439"/>
        <end position="458"/>
    </location>
</feature>
<keyword evidence="2" id="KW-0812">Transmembrane</keyword>
<keyword evidence="2" id="KW-0472">Membrane</keyword>
<feature type="region of interest" description="Disordered" evidence="1">
    <location>
        <begin position="399"/>
        <end position="562"/>
    </location>
</feature>
<sequence length="562" mass="58851">MTTMKPRLFPAVAVRGLLVAAVATAALTMATDTSWALLEPSAPTELPSSPGLPLNFGDWIIKQINSWFATLAASAMQPVLNALAATVLATPDVAGNERLLDLWTATAAIANSAFLLLATISAITAMGHQTVQTRYAVKEVLPRLAMAILAANASFLLCGKIVETVNALSTAIVGDDFDRERAAAQLRQLIFPPSKSQIFYTLLALVAIILMVLLLISFMMRSALVLLLVVAAPLALALHALPQTDGLARFWWRAFGGLLVIQVAQSLTLILAVRIFFNQDGRFLIGAAPSGQLVNLILALCLLIILVRIPSWISRRIFIQGGGRGSTLTRIVKYAVMSKLTTPVLRAMHLRGGVGSKGRGKSGIGRAATRAVTGKVIATTVGGPAGTAAATAITAASAARGGTGAGRQIAAPPVGQGRPRPGSTGTAPGQRAIPGRPSGRQSASPFSQGWHQPGSNSTAPGQPALPGPQPRWQSAGRRWTPPDPYAPAGWGASDTPGANRRWSANPAPRWTAPGGSPATETGPRKRPAPPRTTTPPSRRVWAPPDSRPLPPASERRPRGEDG</sequence>
<accession>A0ABX1B576</accession>
<gene>
    <name evidence="4" type="ORF">HCN51_19420</name>
</gene>
<feature type="transmembrane region" description="Helical" evidence="2">
    <location>
        <begin position="198"/>
        <end position="216"/>
    </location>
</feature>
<feature type="transmembrane region" description="Helical" evidence="2">
    <location>
        <begin position="223"/>
        <end position="242"/>
    </location>
</feature>
<evidence type="ECO:0000313" key="4">
    <source>
        <dbReference type="EMBL" id="NJP91602.1"/>
    </source>
</evidence>
<organism evidence="4 5">
    <name type="scientific">Nonomuraea composti</name>
    <dbReference type="NCBI Taxonomy" id="2720023"/>
    <lineage>
        <taxon>Bacteria</taxon>
        <taxon>Bacillati</taxon>
        <taxon>Actinomycetota</taxon>
        <taxon>Actinomycetes</taxon>
        <taxon>Streptosporangiales</taxon>
        <taxon>Streptosporangiaceae</taxon>
        <taxon>Nonomuraea</taxon>
    </lineage>
</organism>
<feature type="chain" id="PRO_5045224685" description="TrbL/VirB6 plasmid conjugal transfer protein" evidence="3">
    <location>
        <begin position="26"/>
        <end position="562"/>
    </location>
</feature>
<feature type="transmembrane region" description="Helical" evidence="2">
    <location>
        <begin position="102"/>
        <end position="123"/>
    </location>
</feature>
<evidence type="ECO:0008006" key="6">
    <source>
        <dbReference type="Google" id="ProtNLM"/>
    </source>
</evidence>
<protein>
    <recommendedName>
        <fullName evidence="6">TrbL/VirB6 plasmid conjugal transfer protein</fullName>
    </recommendedName>
</protein>
<feature type="signal peptide" evidence="3">
    <location>
        <begin position="1"/>
        <end position="25"/>
    </location>
</feature>
<evidence type="ECO:0000256" key="3">
    <source>
        <dbReference type="SAM" id="SignalP"/>
    </source>
</evidence>
<comment type="caution">
    <text evidence="4">The sequence shown here is derived from an EMBL/GenBank/DDBJ whole genome shotgun (WGS) entry which is preliminary data.</text>
</comment>
<reference evidence="4 5" key="1">
    <citation type="submission" date="2020-03" db="EMBL/GenBank/DDBJ databases">
        <title>WGS of actinomycetes isolated from Thailand.</title>
        <authorList>
            <person name="Thawai C."/>
        </authorList>
    </citation>
    <scope>NUCLEOTIDE SEQUENCE [LARGE SCALE GENOMIC DNA]</scope>
    <source>
        <strain evidence="4 5">FMUSA5-5</strain>
    </source>
</reference>
<feature type="compositionally biased region" description="Low complexity" evidence="1">
    <location>
        <begin position="399"/>
        <end position="411"/>
    </location>
</feature>
<keyword evidence="5" id="KW-1185">Reference proteome</keyword>
<evidence type="ECO:0000256" key="1">
    <source>
        <dbReference type="SAM" id="MobiDB-lite"/>
    </source>
</evidence>